<organism evidence="2">
    <name type="scientific">marine metagenome</name>
    <dbReference type="NCBI Taxonomy" id="408172"/>
    <lineage>
        <taxon>unclassified sequences</taxon>
        <taxon>metagenomes</taxon>
        <taxon>ecological metagenomes</taxon>
    </lineage>
</organism>
<dbReference type="PANTHER" id="PTHR11647:SF1">
    <property type="entry name" value="COLLAPSIN RESPONSE MEDIATOR PROTEIN"/>
    <property type="match status" value="1"/>
</dbReference>
<dbReference type="Gene3D" id="2.30.40.10">
    <property type="entry name" value="Urease, subunit C, domain 1"/>
    <property type="match status" value="1"/>
</dbReference>
<name>A0A382TWU6_9ZZZZ</name>
<dbReference type="Pfam" id="PF07969">
    <property type="entry name" value="Amidohydro_3"/>
    <property type="match status" value="1"/>
</dbReference>
<dbReference type="InterPro" id="IPR011059">
    <property type="entry name" value="Metal-dep_hydrolase_composite"/>
</dbReference>
<dbReference type="Gene3D" id="3.20.20.140">
    <property type="entry name" value="Metal-dependent hydrolases"/>
    <property type="match status" value="1"/>
</dbReference>
<dbReference type="InterPro" id="IPR032466">
    <property type="entry name" value="Metal_Hydrolase"/>
</dbReference>
<evidence type="ECO:0000313" key="2">
    <source>
        <dbReference type="EMBL" id="SVD26175.1"/>
    </source>
</evidence>
<feature type="domain" description="Amidohydrolase 3" evidence="1">
    <location>
        <begin position="90"/>
        <end position="140"/>
    </location>
</feature>
<protein>
    <recommendedName>
        <fullName evidence="1">Amidohydrolase 3 domain-containing protein</fullName>
    </recommendedName>
</protein>
<accession>A0A382TWU6</accession>
<dbReference type="SUPFAM" id="SSF51556">
    <property type="entry name" value="Metallo-dependent hydrolases"/>
    <property type="match status" value="1"/>
</dbReference>
<dbReference type="InterPro" id="IPR013108">
    <property type="entry name" value="Amidohydro_3"/>
</dbReference>
<dbReference type="SUPFAM" id="SSF51338">
    <property type="entry name" value="Composite domain of metallo-dependent hydrolases"/>
    <property type="match status" value="1"/>
</dbReference>
<sequence length="265" mass="29080">MSKNTIKQKIIITSIILISVLFSGENKQDLVRKGPYNKLVIANAMIIPGHGGPAYGPADIIIENDRIVQIISYNGLTGRGPKDKFPKGDRIIDATGMYVMPGLIDLHTHIRTPELPLNYIYNMKLAHGVTTMVNGSGRGWSEALKQQKLSNENKITAPRMFPIRDWGPSRSRDPGHMPTADKIEKWHDTNPQNISRLAKKLVNEGAHVIRIGSLAWNAELFGAVAKAIYKAGGITTVHLPPSDISVVNAVEAAELGVTMIEHHYG</sequence>
<dbReference type="EMBL" id="UINC01139560">
    <property type="protein sequence ID" value="SVD26175.1"/>
    <property type="molecule type" value="Genomic_DNA"/>
</dbReference>
<dbReference type="InterPro" id="IPR050378">
    <property type="entry name" value="Metallo-dep_Hydrolases_sf"/>
</dbReference>
<evidence type="ECO:0000259" key="1">
    <source>
        <dbReference type="Pfam" id="PF07969"/>
    </source>
</evidence>
<proteinExistence type="predicted"/>
<dbReference type="GO" id="GO:0016810">
    <property type="term" value="F:hydrolase activity, acting on carbon-nitrogen (but not peptide) bonds"/>
    <property type="evidence" value="ECO:0007669"/>
    <property type="project" value="InterPro"/>
</dbReference>
<dbReference type="PANTHER" id="PTHR11647">
    <property type="entry name" value="HYDRANTOINASE/DIHYDROPYRIMIDINASE FAMILY MEMBER"/>
    <property type="match status" value="1"/>
</dbReference>
<dbReference type="AlphaFoldDB" id="A0A382TWU6"/>
<gene>
    <name evidence="2" type="ORF">METZ01_LOCUS379029</name>
</gene>
<reference evidence="2" key="1">
    <citation type="submission" date="2018-05" db="EMBL/GenBank/DDBJ databases">
        <authorList>
            <person name="Lanie J.A."/>
            <person name="Ng W.-L."/>
            <person name="Kazmierczak K.M."/>
            <person name="Andrzejewski T.M."/>
            <person name="Davidsen T.M."/>
            <person name="Wayne K.J."/>
            <person name="Tettelin H."/>
            <person name="Glass J.I."/>
            <person name="Rusch D."/>
            <person name="Podicherti R."/>
            <person name="Tsui H.-C.T."/>
            <person name="Winkler M.E."/>
        </authorList>
    </citation>
    <scope>NUCLEOTIDE SEQUENCE</scope>
</reference>
<feature type="non-terminal residue" evidence="2">
    <location>
        <position position="265"/>
    </location>
</feature>